<evidence type="ECO:0000313" key="15">
    <source>
        <dbReference type="EMBL" id="TCI13176.1"/>
    </source>
</evidence>
<dbReference type="InterPro" id="IPR017938">
    <property type="entry name" value="Riboflavin_synthase-like_b-brl"/>
</dbReference>
<dbReference type="Proteomes" id="UP000291822">
    <property type="component" value="Unassembled WGS sequence"/>
</dbReference>
<name>A0A4R0Z1X1_9GAMM</name>
<dbReference type="Pfam" id="PF00258">
    <property type="entry name" value="Flavodoxin_1"/>
    <property type="match status" value="1"/>
</dbReference>
<comment type="function">
    <text evidence="11">Component of the sulfite reductase complex that catalyzes the 6-electron reduction of sulfite to sulfide. This is one of several activities required for the biosynthesis of L-cysteine from sulfate. The flavoprotein component catalyzes the electron flow from NADPH -&gt; FAD -&gt; FMN to the hemoprotein component.</text>
</comment>
<keyword evidence="2 11" id="KW-0028">Amino-acid biosynthesis</keyword>
<comment type="cofactor">
    <cofactor evidence="11 12">
        <name>FMN</name>
        <dbReference type="ChEBI" id="CHEBI:58210"/>
    </cofactor>
    <text evidence="11 12">Binds 1 FMN per subunit.</text>
</comment>
<keyword evidence="1 11" id="KW-0813">Transport</keyword>
<dbReference type="PANTHER" id="PTHR19384">
    <property type="entry name" value="NITRIC OXIDE SYNTHASE-RELATED"/>
    <property type="match status" value="1"/>
</dbReference>
<dbReference type="Pfam" id="PF00667">
    <property type="entry name" value="FAD_binding_1"/>
    <property type="match status" value="1"/>
</dbReference>
<dbReference type="CDD" id="cd06199">
    <property type="entry name" value="SiR"/>
    <property type="match status" value="1"/>
</dbReference>
<keyword evidence="9 11" id="KW-0198">Cysteine biosynthesis</keyword>
<feature type="binding site" evidence="12">
    <location>
        <begin position="401"/>
        <end position="403"/>
    </location>
    <ligand>
        <name>FAD</name>
        <dbReference type="ChEBI" id="CHEBI:57692"/>
    </ligand>
</feature>
<sequence>MNAVVVAPAVASPLPGETLSALDALLRGLEPHQLYWVAARSAELAVQGPGLRTSPVATHERVTVLYGSQTGNARRVAEQLRAELERSGLAVRLVRTDSYATRELAQERVLYVVISTQGEGEPPDDARAFIEFLLGRRAPRLTSLKFGVLGLGDSSYPHFCAVGQQVDDRLAALGAHRLLNRGEADVDVAAVAAPWLERGVQRARDALGATSPRIALVAPAVAEVAWTPERPYAAAVLDNQRIVSRDSDRDVRHIELSLEGSGLRYEPGDALGIRPVNPPAVVRAWLDALHLHGDEPVTVNHRSIPLIEALTHEKEITRLSRGFIASHATASHSEELVAWLSPSRKADLANVLSTWQPLDLLRRYPGAWDAESLVGALRPLTPRLYSIASSASEVGEEVHLTVGVVDYLFEQERRVGAASAYLAAHDGDARVPVYVEPNERFHLPRDESRDIIMIGAGTGVAPYRGFVQERRVRAARGRQWLIFGNRHRAQDFLYQSEWLDALRNGTLTRLDVAFSRDTASKVYVQHRMRDHGADLYAWLRDGAHLYVCGDATHMAPDVHGALIDMAVTHGGLDAESAAAWLSQLMKEGRYARDVY</sequence>
<dbReference type="AlphaFoldDB" id="A0A4R0Z1X1"/>
<dbReference type="InterPro" id="IPR008254">
    <property type="entry name" value="Flavodoxin/NO_synth"/>
</dbReference>
<comment type="caution">
    <text evidence="15">The sequence shown here is derived from an EMBL/GenBank/DDBJ whole genome shotgun (WGS) entry which is preliminary data.</text>
</comment>
<dbReference type="PANTHER" id="PTHR19384:SF128">
    <property type="entry name" value="NADPH OXIDOREDUCTASE A"/>
    <property type="match status" value="1"/>
</dbReference>
<dbReference type="PIRSF" id="PIRSF000207">
    <property type="entry name" value="SiR-FP_CysJ"/>
    <property type="match status" value="1"/>
</dbReference>
<dbReference type="InterPro" id="IPR001709">
    <property type="entry name" value="Flavoprot_Pyr_Nucl_cyt_Rdtase"/>
</dbReference>
<keyword evidence="8 11" id="KW-0560">Oxidoreductase</keyword>
<feature type="binding site" evidence="12">
    <location>
        <begin position="416"/>
        <end position="419"/>
    </location>
    <ligand>
        <name>FAD</name>
        <dbReference type="ChEBI" id="CHEBI:57692"/>
    </ligand>
</feature>
<comment type="subunit">
    <text evidence="11">Alpha(8)-beta(8). The alpha component is a flavoprotein, the beta component is a hemoprotein.</text>
</comment>
<evidence type="ECO:0000256" key="1">
    <source>
        <dbReference type="ARBA" id="ARBA00022448"/>
    </source>
</evidence>
<dbReference type="SUPFAM" id="SSF52343">
    <property type="entry name" value="Ferredoxin reductase-like, C-terminal NADP-linked domain"/>
    <property type="match status" value="1"/>
</dbReference>
<evidence type="ECO:0000256" key="6">
    <source>
        <dbReference type="ARBA" id="ARBA00022857"/>
    </source>
</evidence>
<evidence type="ECO:0000256" key="10">
    <source>
        <dbReference type="ARBA" id="ARBA00052219"/>
    </source>
</evidence>
<feature type="binding site" evidence="12">
    <location>
        <begin position="521"/>
        <end position="525"/>
    </location>
    <ligand>
        <name>NADP(+)</name>
        <dbReference type="ChEBI" id="CHEBI:58349"/>
    </ligand>
</feature>
<dbReference type="EMBL" id="SJTG01000001">
    <property type="protein sequence ID" value="TCI13176.1"/>
    <property type="molecule type" value="Genomic_DNA"/>
</dbReference>
<evidence type="ECO:0000256" key="2">
    <source>
        <dbReference type="ARBA" id="ARBA00022605"/>
    </source>
</evidence>
<dbReference type="PROSITE" id="PS51384">
    <property type="entry name" value="FAD_FR"/>
    <property type="match status" value="1"/>
</dbReference>
<dbReference type="PROSITE" id="PS50902">
    <property type="entry name" value="FLAVODOXIN_LIKE"/>
    <property type="match status" value="1"/>
</dbReference>
<dbReference type="SUPFAM" id="SSF63380">
    <property type="entry name" value="Riboflavin synthase domain-like"/>
    <property type="match status" value="1"/>
</dbReference>
<dbReference type="PRINTS" id="PR00369">
    <property type="entry name" value="FLAVODOXIN"/>
</dbReference>
<evidence type="ECO:0000256" key="3">
    <source>
        <dbReference type="ARBA" id="ARBA00022630"/>
    </source>
</evidence>
<evidence type="ECO:0000256" key="5">
    <source>
        <dbReference type="ARBA" id="ARBA00022827"/>
    </source>
</evidence>
<proteinExistence type="predicted"/>
<evidence type="ECO:0000256" key="7">
    <source>
        <dbReference type="ARBA" id="ARBA00022982"/>
    </source>
</evidence>
<dbReference type="GO" id="GO:0004783">
    <property type="term" value="F:sulfite reductase (NADPH) activity"/>
    <property type="evidence" value="ECO:0007669"/>
    <property type="project" value="UniProtKB-EC"/>
</dbReference>
<dbReference type="PRINTS" id="PR00371">
    <property type="entry name" value="FPNCR"/>
</dbReference>
<feature type="domain" description="FAD-binding FR-type" evidence="14">
    <location>
        <begin position="229"/>
        <end position="444"/>
    </location>
</feature>
<feature type="binding site" evidence="12">
    <location>
        <position position="595"/>
    </location>
    <ligand>
        <name>FAD</name>
        <dbReference type="ChEBI" id="CHEBI:57692"/>
    </ligand>
</feature>
<evidence type="ECO:0000256" key="9">
    <source>
        <dbReference type="ARBA" id="ARBA00023192"/>
    </source>
</evidence>
<dbReference type="Gene3D" id="3.40.50.360">
    <property type="match status" value="1"/>
</dbReference>
<dbReference type="Pfam" id="PF00175">
    <property type="entry name" value="NAD_binding_1"/>
    <property type="match status" value="1"/>
</dbReference>
<keyword evidence="3 11" id="KW-0285">Flavoprotein</keyword>
<dbReference type="GO" id="GO:0050660">
    <property type="term" value="F:flavin adenine dinucleotide binding"/>
    <property type="evidence" value="ECO:0007669"/>
    <property type="project" value="InterPro"/>
</dbReference>
<dbReference type="GO" id="GO:0005829">
    <property type="term" value="C:cytosol"/>
    <property type="evidence" value="ECO:0007669"/>
    <property type="project" value="TreeGrafter"/>
</dbReference>
<dbReference type="InterPro" id="IPR001433">
    <property type="entry name" value="OxRdtase_FAD/NAD-bd"/>
</dbReference>
<feature type="binding site" evidence="12">
    <location>
        <begin position="151"/>
        <end position="160"/>
    </location>
    <ligand>
        <name>FMN</name>
        <dbReference type="ChEBI" id="CHEBI:58210"/>
    </ligand>
</feature>
<feature type="domain" description="Flavodoxin-like" evidence="13">
    <location>
        <begin position="62"/>
        <end position="200"/>
    </location>
</feature>
<dbReference type="NCBIfam" id="TIGR01931">
    <property type="entry name" value="cysJ"/>
    <property type="match status" value="1"/>
</dbReference>
<feature type="binding site" evidence="12">
    <location>
        <begin position="115"/>
        <end position="118"/>
    </location>
    <ligand>
        <name>FMN</name>
        <dbReference type="ChEBI" id="CHEBI:58210"/>
    </ligand>
</feature>
<comment type="cofactor">
    <cofactor evidence="11 12">
        <name>FAD</name>
        <dbReference type="ChEBI" id="CHEBI:57692"/>
    </cofactor>
    <text evidence="11 12">Binds 1 FAD per subunit.</text>
</comment>
<dbReference type="FunFam" id="3.40.50.80:FF:000001">
    <property type="entry name" value="NADPH--cytochrome P450 reductase 1"/>
    <property type="match status" value="1"/>
</dbReference>
<feature type="binding site" evidence="12">
    <location>
        <begin position="383"/>
        <end position="386"/>
    </location>
    <ligand>
        <name>FAD</name>
        <dbReference type="ChEBI" id="CHEBI:57692"/>
    </ligand>
</feature>
<dbReference type="InterPro" id="IPR001094">
    <property type="entry name" value="Flavdoxin-like"/>
</dbReference>
<protein>
    <recommendedName>
        <fullName evidence="11">Sulfite reductase [NADPH] flavoprotein alpha-component</fullName>
        <shortName evidence="11">SiR-FP</shortName>
        <ecNumber evidence="11">1.8.1.2</ecNumber>
    </recommendedName>
</protein>
<evidence type="ECO:0000256" key="8">
    <source>
        <dbReference type="ARBA" id="ARBA00023002"/>
    </source>
</evidence>
<feature type="binding site" evidence="12">
    <location>
        <position position="557"/>
    </location>
    <ligand>
        <name>NADP(+)</name>
        <dbReference type="ChEBI" id="CHEBI:58349"/>
    </ligand>
</feature>
<comment type="pathway">
    <text evidence="11">Sulfur metabolism; hydrogen sulfide biosynthesis; hydrogen sulfide from sulfite (NADPH route): step 1/1.</text>
</comment>
<organism evidence="15 16">
    <name type="scientific">Dyella soli</name>
    <dbReference type="NCBI Taxonomy" id="522319"/>
    <lineage>
        <taxon>Bacteria</taxon>
        <taxon>Pseudomonadati</taxon>
        <taxon>Pseudomonadota</taxon>
        <taxon>Gammaproteobacteria</taxon>
        <taxon>Lysobacterales</taxon>
        <taxon>Rhodanobacteraceae</taxon>
        <taxon>Dyella</taxon>
    </lineage>
</organism>
<accession>A0A4R0Z1X1</accession>
<gene>
    <name evidence="15" type="ORF">EZM97_07750</name>
</gene>
<dbReference type="RefSeq" id="WP_131150042.1">
    <property type="nucleotide sequence ID" value="NZ_SJTG01000001.1"/>
</dbReference>
<dbReference type="InterPro" id="IPR023173">
    <property type="entry name" value="NADPH_Cyt_P450_Rdtase_alpha"/>
</dbReference>
<feature type="binding site" evidence="12">
    <location>
        <position position="407"/>
    </location>
    <ligand>
        <name>FAD</name>
        <dbReference type="ChEBI" id="CHEBI:57692"/>
    </ligand>
</feature>
<dbReference type="SUPFAM" id="SSF52218">
    <property type="entry name" value="Flavoproteins"/>
    <property type="match status" value="1"/>
</dbReference>
<evidence type="ECO:0000313" key="16">
    <source>
        <dbReference type="Proteomes" id="UP000291822"/>
    </source>
</evidence>
<evidence type="ECO:0000256" key="11">
    <source>
        <dbReference type="PIRNR" id="PIRNR000207"/>
    </source>
</evidence>
<evidence type="ECO:0000256" key="4">
    <source>
        <dbReference type="ARBA" id="ARBA00022643"/>
    </source>
</evidence>
<dbReference type="Gene3D" id="1.20.990.10">
    <property type="entry name" value="NADPH-cytochrome p450 Reductase, Chain A, domain 3"/>
    <property type="match status" value="1"/>
</dbReference>
<keyword evidence="6 11" id="KW-0521">NADP</keyword>
<evidence type="ECO:0000256" key="12">
    <source>
        <dbReference type="PIRSR" id="PIRSR000207-1"/>
    </source>
</evidence>
<dbReference type="EC" id="1.8.1.2" evidence="11"/>
<keyword evidence="5 11" id="KW-0274">FAD</keyword>
<reference evidence="15 16" key="1">
    <citation type="submission" date="2019-02" db="EMBL/GenBank/DDBJ databases">
        <title>Dyella amyloliquefaciens sp. nov., isolated from forest soil.</title>
        <authorList>
            <person name="Gao Z.-H."/>
            <person name="Qiu L.-H."/>
        </authorList>
    </citation>
    <scope>NUCLEOTIDE SEQUENCE [LARGE SCALE GENOMIC DNA]</scope>
    <source>
        <strain evidence="15 16">KACC 12747</strain>
    </source>
</reference>
<keyword evidence="7 11" id="KW-0249">Electron transport</keyword>
<dbReference type="GO" id="GO:0019344">
    <property type="term" value="P:cysteine biosynthetic process"/>
    <property type="evidence" value="ECO:0007669"/>
    <property type="project" value="UniProtKB-KW"/>
</dbReference>
<dbReference type="InterPro" id="IPR003097">
    <property type="entry name" value="CysJ-like_FAD-binding"/>
</dbReference>
<dbReference type="Gene3D" id="2.40.30.10">
    <property type="entry name" value="Translation factors"/>
    <property type="match status" value="1"/>
</dbReference>
<keyword evidence="16" id="KW-1185">Reference proteome</keyword>
<dbReference type="InterPro" id="IPR010199">
    <property type="entry name" value="CysJ"/>
</dbReference>
<dbReference type="UniPathway" id="UPA00140">
    <property type="reaction ID" value="UER00207"/>
</dbReference>
<feature type="binding site" evidence="12">
    <location>
        <position position="317"/>
    </location>
    <ligand>
        <name>FAD</name>
        <dbReference type="ChEBI" id="CHEBI:57692"/>
    </ligand>
</feature>
<feature type="binding site" evidence="12">
    <location>
        <begin position="68"/>
        <end position="73"/>
    </location>
    <ligand>
        <name>FMN</name>
        <dbReference type="ChEBI" id="CHEBI:58210"/>
    </ligand>
</feature>
<dbReference type="InterPro" id="IPR039261">
    <property type="entry name" value="FNR_nucleotide-bd"/>
</dbReference>
<keyword evidence="4 11" id="KW-0288">FMN</keyword>
<evidence type="ECO:0000259" key="14">
    <source>
        <dbReference type="PROSITE" id="PS51384"/>
    </source>
</evidence>
<feature type="binding site" evidence="12">
    <location>
        <begin position="515"/>
        <end position="516"/>
    </location>
    <ligand>
        <name>NADP(+)</name>
        <dbReference type="ChEBI" id="CHEBI:58349"/>
    </ligand>
</feature>
<dbReference type="GO" id="GO:0010181">
    <property type="term" value="F:FMN binding"/>
    <property type="evidence" value="ECO:0007669"/>
    <property type="project" value="InterPro"/>
</dbReference>
<dbReference type="GO" id="GO:0070814">
    <property type="term" value="P:hydrogen sulfide biosynthetic process"/>
    <property type="evidence" value="ECO:0007669"/>
    <property type="project" value="UniProtKB-UniPathway"/>
</dbReference>
<comment type="catalytic activity">
    <reaction evidence="10 11">
        <text>hydrogen sulfide + 3 NADP(+) + 3 H2O = sulfite + 3 NADPH + 4 H(+)</text>
        <dbReference type="Rhea" id="RHEA:13801"/>
        <dbReference type="ChEBI" id="CHEBI:15377"/>
        <dbReference type="ChEBI" id="CHEBI:15378"/>
        <dbReference type="ChEBI" id="CHEBI:17359"/>
        <dbReference type="ChEBI" id="CHEBI:29919"/>
        <dbReference type="ChEBI" id="CHEBI:57783"/>
        <dbReference type="ChEBI" id="CHEBI:58349"/>
        <dbReference type="EC" id="1.8.1.2"/>
    </reaction>
</comment>
<evidence type="ECO:0000259" key="13">
    <source>
        <dbReference type="PROSITE" id="PS50902"/>
    </source>
</evidence>
<dbReference type="InterPro" id="IPR029039">
    <property type="entry name" value="Flavoprotein-like_sf"/>
</dbReference>
<dbReference type="Gene3D" id="3.40.50.80">
    <property type="entry name" value="Nucleotide-binding domain of ferredoxin-NADP reductase (FNR) module"/>
    <property type="match status" value="1"/>
</dbReference>
<dbReference type="InterPro" id="IPR017927">
    <property type="entry name" value="FAD-bd_FR_type"/>
</dbReference>